<dbReference type="PANTHER" id="PTHR10587:SF133">
    <property type="entry name" value="CHITIN DEACETYLASE 1-RELATED"/>
    <property type="match status" value="1"/>
</dbReference>
<dbReference type="AlphaFoldDB" id="A0A3S8RS32"/>
<protein>
    <submittedName>
        <fullName evidence="4">Polysaccharide deacetylase family protein</fullName>
    </submittedName>
</protein>
<dbReference type="KEGG" id="plen:EIM92_05445"/>
<dbReference type="PROSITE" id="PS51677">
    <property type="entry name" value="NODB"/>
    <property type="match status" value="1"/>
</dbReference>
<keyword evidence="2" id="KW-0378">Hydrolase</keyword>
<feature type="domain" description="NodB homology" evidence="3">
    <location>
        <begin position="15"/>
        <end position="198"/>
    </location>
</feature>
<dbReference type="Proteomes" id="UP000273145">
    <property type="component" value="Chromosome"/>
</dbReference>
<evidence type="ECO:0000256" key="1">
    <source>
        <dbReference type="ARBA" id="ARBA00022723"/>
    </source>
</evidence>
<gene>
    <name evidence="4" type="ORF">EIM92_05445</name>
</gene>
<sequence length="212" mass="23689">MSNSAVIHKIDIKEKVVAFTFDDGPNPVYTPQILEIFRQASPTAKATFYMIGNQIEQHPELAQTVYNEGHEIGNHTYTHPFLSKLTKQECADEVIRTEKLIQETIGMKPLTFRPPYFDINEQVEGVVASRGYTLIGAMNGAAMDWEQPGVRHIVEKTKETLSPGSVLLFHDGFGDRSQTVEAVQILVRELIAEGYSLVTVSELIKLSARNKA</sequence>
<dbReference type="SUPFAM" id="SSF88713">
    <property type="entry name" value="Glycoside hydrolase/deacetylase"/>
    <property type="match status" value="1"/>
</dbReference>
<evidence type="ECO:0000313" key="5">
    <source>
        <dbReference type="Proteomes" id="UP000273145"/>
    </source>
</evidence>
<keyword evidence="1" id="KW-0479">Metal-binding</keyword>
<dbReference type="OrthoDB" id="2649545at2"/>
<dbReference type="Gene3D" id="3.20.20.370">
    <property type="entry name" value="Glycoside hydrolase/deacetylase"/>
    <property type="match status" value="1"/>
</dbReference>
<dbReference type="PANTHER" id="PTHR10587">
    <property type="entry name" value="GLYCOSYL TRANSFERASE-RELATED"/>
    <property type="match status" value="1"/>
</dbReference>
<evidence type="ECO:0000259" key="3">
    <source>
        <dbReference type="PROSITE" id="PS51677"/>
    </source>
</evidence>
<evidence type="ECO:0000313" key="4">
    <source>
        <dbReference type="EMBL" id="AZK45719.1"/>
    </source>
</evidence>
<dbReference type="Pfam" id="PF01522">
    <property type="entry name" value="Polysacc_deac_1"/>
    <property type="match status" value="1"/>
</dbReference>
<name>A0A3S8RS32_9BACL</name>
<dbReference type="EMBL" id="CP034248">
    <property type="protein sequence ID" value="AZK45719.1"/>
    <property type="molecule type" value="Genomic_DNA"/>
</dbReference>
<dbReference type="InterPro" id="IPR002509">
    <property type="entry name" value="NODB_dom"/>
</dbReference>
<organism evidence="4 5">
    <name type="scientific">Paenibacillus lentus</name>
    <dbReference type="NCBI Taxonomy" id="1338368"/>
    <lineage>
        <taxon>Bacteria</taxon>
        <taxon>Bacillati</taxon>
        <taxon>Bacillota</taxon>
        <taxon>Bacilli</taxon>
        <taxon>Bacillales</taxon>
        <taxon>Paenibacillaceae</taxon>
        <taxon>Paenibacillus</taxon>
    </lineage>
</organism>
<proteinExistence type="predicted"/>
<dbReference type="InterPro" id="IPR011330">
    <property type="entry name" value="Glyco_hydro/deAcase_b/a-brl"/>
</dbReference>
<accession>A0A3S8RS32</accession>
<dbReference type="GO" id="GO:0046872">
    <property type="term" value="F:metal ion binding"/>
    <property type="evidence" value="ECO:0007669"/>
    <property type="project" value="UniProtKB-KW"/>
</dbReference>
<reference evidence="4 5" key="1">
    <citation type="submission" date="2018-11" db="EMBL/GenBank/DDBJ databases">
        <title>Genome sequencing of Paenibacillus lentus DSM25539(T).</title>
        <authorList>
            <person name="Kook J.-K."/>
            <person name="Park S.-N."/>
            <person name="Lim Y.K."/>
        </authorList>
    </citation>
    <scope>NUCLEOTIDE SEQUENCE [LARGE SCALE GENOMIC DNA]</scope>
    <source>
        <strain evidence="4 5">DSM 25539</strain>
    </source>
</reference>
<dbReference type="InterPro" id="IPR050248">
    <property type="entry name" value="Polysacc_deacetylase_ArnD"/>
</dbReference>
<dbReference type="GO" id="GO:0016810">
    <property type="term" value="F:hydrolase activity, acting on carbon-nitrogen (but not peptide) bonds"/>
    <property type="evidence" value="ECO:0007669"/>
    <property type="project" value="InterPro"/>
</dbReference>
<keyword evidence="5" id="KW-1185">Reference proteome</keyword>
<evidence type="ECO:0000256" key="2">
    <source>
        <dbReference type="ARBA" id="ARBA00022801"/>
    </source>
</evidence>
<dbReference type="GO" id="GO:0005975">
    <property type="term" value="P:carbohydrate metabolic process"/>
    <property type="evidence" value="ECO:0007669"/>
    <property type="project" value="InterPro"/>
</dbReference>
<dbReference type="GO" id="GO:0016020">
    <property type="term" value="C:membrane"/>
    <property type="evidence" value="ECO:0007669"/>
    <property type="project" value="TreeGrafter"/>
</dbReference>
<dbReference type="CDD" id="cd10917">
    <property type="entry name" value="CE4_NodB_like_6s_7s"/>
    <property type="match status" value="1"/>
</dbReference>
<dbReference type="RefSeq" id="WP_125081817.1">
    <property type="nucleotide sequence ID" value="NZ_CP034248.1"/>
</dbReference>